<proteinExistence type="predicted"/>
<keyword evidence="2" id="KW-1185">Reference proteome</keyword>
<evidence type="ECO:0000313" key="2">
    <source>
        <dbReference type="Proteomes" id="UP000827724"/>
    </source>
</evidence>
<dbReference type="AlphaFoldDB" id="A0A9P8QMZ7"/>
<comment type="caution">
    <text evidence="1">The sequence shown here is derived from an EMBL/GenBank/DDBJ whole genome shotgun (WGS) entry which is preliminary data.</text>
</comment>
<evidence type="ECO:0000313" key="1">
    <source>
        <dbReference type="EMBL" id="KAH6609266.1"/>
    </source>
</evidence>
<protein>
    <submittedName>
        <fullName evidence="1">Uncharacterized protein</fullName>
    </submittedName>
</protein>
<reference evidence="1" key="1">
    <citation type="submission" date="2021-08" db="EMBL/GenBank/DDBJ databases">
        <title>Chromosome-Level Trichoderma cornu-damae using Hi-C Data.</title>
        <authorList>
            <person name="Kim C.S."/>
        </authorList>
    </citation>
    <scope>NUCLEOTIDE SEQUENCE</scope>
    <source>
        <strain evidence="1">KA19-0412C</strain>
    </source>
</reference>
<organism evidence="1 2">
    <name type="scientific">Trichoderma cornu-damae</name>
    <dbReference type="NCBI Taxonomy" id="654480"/>
    <lineage>
        <taxon>Eukaryota</taxon>
        <taxon>Fungi</taxon>
        <taxon>Dikarya</taxon>
        <taxon>Ascomycota</taxon>
        <taxon>Pezizomycotina</taxon>
        <taxon>Sordariomycetes</taxon>
        <taxon>Hypocreomycetidae</taxon>
        <taxon>Hypocreales</taxon>
        <taxon>Hypocreaceae</taxon>
        <taxon>Trichoderma</taxon>
    </lineage>
</organism>
<dbReference type="EMBL" id="JAIWOZ010000002">
    <property type="protein sequence ID" value="KAH6609266.1"/>
    <property type="molecule type" value="Genomic_DNA"/>
</dbReference>
<accession>A0A9P8QMZ7</accession>
<name>A0A9P8QMZ7_9HYPO</name>
<dbReference type="Proteomes" id="UP000827724">
    <property type="component" value="Unassembled WGS sequence"/>
</dbReference>
<gene>
    <name evidence="1" type="ORF">Trco_002612</name>
</gene>
<sequence>MQQPAWRVAWDPGLSVRNEKQKGQITGVVGWRTLHAKASRGWTRQAAHVSTVASLALLCQPAWTDVICPGRH</sequence>